<evidence type="ECO:0000313" key="2">
    <source>
        <dbReference type="Proteomes" id="UP000293045"/>
    </source>
</evidence>
<dbReference type="AlphaFoldDB" id="A0A4Q9L2K8"/>
<sequence>MRYNSQHFLLDEETLYADSDTKKKLLPKSRIEKAWDELSDYYAKRLEDTNRDIIESTKLSNKISQARLEMETYRSVDDLISQNILKEYICAEKPVKNLQGSIKPKICKMCISIADKYLKIFDEAVECENKINNILSKYNRYCSDQDNYTQKSYKIILSDGFIKIFVTQQIYILLNKNCEFIYPEKWLPTGLSCIIQYDGFVFKGSLKPQIFNDAVENVREYCEEREIILERKRGKLKIIIYRGFDTQESELCTFVLKSLKRKTNLDKIIDLSLLYLSKLFTFSLYRYIDVLNYEFINFIGPVLDDGHTEMFFCVSSSNKLRILRDLKKGNFEIYWNERKMIPKQIL</sequence>
<dbReference type="VEuPathDB" id="MicrosporidiaDB:CWI36_0701p0020"/>
<dbReference type="Proteomes" id="UP000293045">
    <property type="component" value="Unassembled WGS sequence"/>
</dbReference>
<evidence type="ECO:0000313" key="1">
    <source>
        <dbReference type="EMBL" id="TBU01657.1"/>
    </source>
</evidence>
<reference evidence="1 2" key="1">
    <citation type="submission" date="2017-12" db="EMBL/GenBank/DDBJ databases">
        <authorList>
            <person name="Pombert J.-F."/>
            <person name="Haag K.L."/>
            <person name="Ebert D."/>
        </authorList>
    </citation>
    <scope>NUCLEOTIDE SEQUENCE [LARGE SCALE GENOMIC DNA]</scope>
    <source>
        <strain evidence="1">IL-BN-2</strain>
    </source>
</reference>
<organism evidence="1 2">
    <name type="scientific">Hamiltosporidium magnivora</name>
    <dbReference type="NCBI Taxonomy" id="148818"/>
    <lineage>
        <taxon>Eukaryota</taxon>
        <taxon>Fungi</taxon>
        <taxon>Fungi incertae sedis</taxon>
        <taxon>Microsporidia</taxon>
        <taxon>Dubosqiidae</taxon>
        <taxon>Hamiltosporidium</taxon>
    </lineage>
</organism>
<comment type="caution">
    <text evidence="1">The sequence shown here is derived from an EMBL/GenBank/DDBJ whole genome shotgun (WGS) entry which is preliminary data.</text>
</comment>
<protein>
    <submittedName>
        <fullName evidence="1">Uncharacterized protein</fullName>
    </submittedName>
</protein>
<gene>
    <name evidence="1" type="ORF">CWI39_1335p0010</name>
</gene>
<name>A0A4Q9L2K8_9MICR</name>
<accession>A0A4Q9L2K8</accession>
<dbReference type="EMBL" id="PIXR01001335">
    <property type="protein sequence ID" value="TBU01657.1"/>
    <property type="molecule type" value="Genomic_DNA"/>
</dbReference>
<proteinExistence type="predicted"/>
<dbReference type="VEuPathDB" id="MicrosporidiaDB:CWI39_1335p0010"/>